<accession>A0A370HF31</accession>
<protein>
    <submittedName>
        <fullName evidence="2">Uncharacterized protein</fullName>
    </submittedName>
</protein>
<dbReference type="OrthoDB" id="4543462at2"/>
<keyword evidence="1" id="KW-1133">Transmembrane helix</keyword>
<reference evidence="2 3" key="1">
    <citation type="submission" date="2018-07" db="EMBL/GenBank/DDBJ databases">
        <title>Genomic Encyclopedia of Type Strains, Phase IV (KMG-IV): sequencing the most valuable type-strain genomes for metagenomic binning, comparative biology and taxonomic classification.</title>
        <authorList>
            <person name="Goeker M."/>
        </authorList>
    </citation>
    <scope>NUCLEOTIDE SEQUENCE [LARGE SCALE GENOMIC DNA]</scope>
    <source>
        <strain evidence="2 3">DSM 44952</strain>
    </source>
</reference>
<keyword evidence="1" id="KW-0472">Membrane</keyword>
<proteinExistence type="predicted"/>
<evidence type="ECO:0000256" key="1">
    <source>
        <dbReference type="SAM" id="Phobius"/>
    </source>
</evidence>
<evidence type="ECO:0000313" key="3">
    <source>
        <dbReference type="Proteomes" id="UP000255355"/>
    </source>
</evidence>
<gene>
    <name evidence="2" type="ORF">DFR68_101486</name>
</gene>
<dbReference type="Proteomes" id="UP000255355">
    <property type="component" value="Unassembled WGS sequence"/>
</dbReference>
<sequence length="186" mass="19648">MTVLNTSVLTPKVAVLPPDTDVNAILDDLSDNHVAVPKGQRQKEDELASIVDGAREHGIDLSIVVVQGNKGREEDMRDLATTVGKSEHGTVAVLSDDFVGTYSDSIPRARLERAEDPAKGKGLGNSDTAAQIFVDRLEAPQKVSPTAATAVLLAGVVLVVGVLYWLKARRRSAVVPADAPPRVAAP</sequence>
<organism evidence="2 3">
    <name type="scientific">Nocardia mexicana</name>
    <dbReference type="NCBI Taxonomy" id="279262"/>
    <lineage>
        <taxon>Bacteria</taxon>
        <taxon>Bacillati</taxon>
        <taxon>Actinomycetota</taxon>
        <taxon>Actinomycetes</taxon>
        <taxon>Mycobacteriales</taxon>
        <taxon>Nocardiaceae</taxon>
        <taxon>Nocardia</taxon>
    </lineage>
</organism>
<dbReference type="AlphaFoldDB" id="A0A370HF31"/>
<name>A0A370HF31_9NOCA</name>
<dbReference type="RefSeq" id="WP_068031890.1">
    <property type="nucleotide sequence ID" value="NZ_QQAZ01000001.1"/>
</dbReference>
<keyword evidence="1" id="KW-0812">Transmembrane</keyword>
<comment type="caution">
    <text evidence="2">The sequence shown here is derived from an EMBL/GenBank/DDBJ whole genome shotgun (WGS) entry which is preliminary data.</text>
</comment>
<dbReference type="InterPro" id="IPR046498">
    <property type="entry name" value="Rv1476-like"/>
</dbReference>
<keyword evidence="3" id="KW-1185">Reference proteome</keyword>
<dbReference type="Pfam" id="PF20381">
    <property type="entry name" value="Rv1476"/>
    <property type="match status" value="1"/>
</dbReference>
<dbReference type="EMBL" id="QQAZ01000001">
    <property type="protein sequence ID" value="RDI55652.1"/>
    <property type="molecule type" value="Genomic_DNA"/>
</dbReference>
<dbReference type="STRING" id="1210089.GCA_001613165_07673"/>
<evidence type="ECO:0000313" key="2">
    <source>
        <dbReference type="EMBL" id="RDI55652.1"/>
    </source>
</evidence>
<feature type="transmembrane region" description="Helical" evidence="1">
    <location>
        <begin position="147"/>
        <end position="166"/>
    </location>
</feature>